<name>A0A927FX25_9HYPH</name>
<keyword evidence="1" id="KW-0488">Methylation</keyword>
<feature type="coiled-coil region" evidence="4">
    <location>
        <begin position="19"/>
        <end position="46"/>
    </location>
</feature>
<evidence type="ECO:0000256" key="4">
    <source>
        <dbReference type="SAM" id="Coils"/>
    </source>
</evidence>
<dbReference type="PANTHER" id="PTHR43531:SF14">
    <property type="entry name" value="METHYL-ACCEPTING CHEMOTAXIS PROTEIN I-RELATED"/>
    <property type="match status" value="1"/>
</dbReference>
<evidence type="ECO:0000256" key="2">
    <source>
        <dbReference type="ARBA" id="ARBA00029447"/>
    </source>
</evidence>
<dbReference type="Pfam" id="PF00015">
    <property type="entry name" value="MCPsignal"/>
    <property type="match status" value="1"/>
</dbReference>
<dbReference type="InterPro" id="IPR004089">
    <property type="entry name" value="MCPsignal_dom"/>
</dbReference>
<dbReference type="InterPro" id="IPR051310">
    <property type="entry name" value="MCP_chemotaxis"/>
</dbReference>
<accession>A0A927FX25</accession>
<dbReference type="AlphaFoldDB" id="A0A927FX25"/>
<dbReference type="PANTHER" id="PTHR43531">
    <property type="entry name" value="PROTEIN ICFG"/>
    <property type="match status" value="1"/>
</dbReference>
<dbReference type="GO" id="GO:0004888">
    <property type="term" value="F:transmembrane signaling receptor activity"/>
    <property type="evidence" value="ECO:0007669"/>
    <property type="project" value="InterPro"/>
</dbReference>
<evidence type="ECO:0000259" key="5">
    <source>
        <dbReference type="PROSITE" id="PS50111"/>
    </source>
</evidence>
<feature type="domain" description="Methyl-accepting transducer" evidence="5">
    <location>
        <begin position="1"/>
        <end position="212"/>
    </location>
</feature>
<gene>
    <name evidence="6" type="ORF">IC608_16730</name>
</gene>
<dbReference type="GO" id="GO:0005886">
    <property type="term" value="C:plasma membrane"/>
    <property type="evidence" value="ECO:0007669"/>
    <property type="project" value="TreeGrafter"/>
</dbReference>
<dbReference type="GO" id="GO:0007165">
    <property type="term" value="P:signal transduction"/>
    <property type="evidence" value="ECO:0007669"/>
    <property type="project" value="UniProtKB-KW"/>
</dbReference>
<dbReference type="Proteomes" id="UP000654108">
    <property type="component" value="Unassembled WGS sequence"/>
</dbReference>
<dbReference type="InterPro" id="IPR004090">
    <property type="entry name" value="Chemotax_Me-accpt_rcpt"/>
</dbReference>
<dbReference type="Gene3D" id="1.10.287.950">
    <property type="entry name" value="Methyl-accepting chemotaxis protein"/>
    <property type="match status" value="1"/>
</dbReference>
<keyword evidence="4" id="KW-0175">Coiled coil</keyword>
<dbReference type="PROSITE" id="PS50111">
    <property type="entry name" value="CHEMOTAXIS_TRANSDUC_2"/>
    <property type="match status" value="1"/>
</dbReference>
<proteinExistence type="inferred from homology"/>
<sequence length="212" mass="22314">MTGQLRDIHAALARRESERASLASEHEALRQAHHRAEAEVVALAARLKAQGDRDAEAANLATATGTSADRMQTMLIELARWMGEIDRLTATVEGVSFRTNLLAINAAIEAARAGEKGAGFAVVADEVRQMAQISTRAAKEIRGAIGGAAAELGAASAQAEETKKIVGRLDQNLRNLRNETATLPAISGTAPAAVPLQPGMARNDAAQHRARA</sequence>
<evidence type="ECO:0000313" key="6">
    <source>
        <dbReference type="EMBL" id="MBD8067117.1"/>
    </source>
</evidence>
<dbReference type="SUPFAM" id="SSF58104">
    <property type="entry name" value="Methyl-accepting chemotaxis protein (MCP) signaling domain"/>
    <property type="match status" value="1"/>
</dbReference>
<comment type="caution">
    <text evidence="6">The sequence shown here is derived from an EMBL/GenBank/DDBJ whole genome shotgun (WGS) entry which is preliminary data.</text>
</comment>
<evidence type="ECO:0000256" key="1">
    <source>
        <dbReference type="ARBA" id="ARBA00022481"/>
    </source>
</evidence>
<evidence type="ECO:0000313" key="7">
    <source>
        <dbReference type="Proteomes" id="UP000654108"/>
    </source>
</evidence>
<dbReference type="GO" id="GO:0006935">
    <property type="term" value="P:chemotaxis"/>
    <property type="evidence" value="ECO:0007669"/>
    <property type="project" value="InterPro"/>
</dbReference>
<protein>
    <recommendedName>
        <fullName evidence="5">Methyl-accepting transducer domain-containing protein</fullName>
    </recommendedName>
</protein>
<dbReference type="PRINTS" id="PR00260">
    <property type="entry name" value="CHEMTRNSDUCR"/>
</dbReference>
<organism evidence="6 7">
    <name type="scientific">Devosia oryzisoli</name>
    <dbReference type="NCBI Taxonomy" id="2774138"/>
    <lineage>
        <taxon>Bacteria</taxon>
        <taxon>Pseudomonadati</taxon>
        <taxon>Pseudomonadota</taxon>
        <taxon>Alphaproteobacteria</taxon>
        <taxon>Hyphomicrobiales</taxon>
        <taxon>Devosiaceae</taxon>
        <taxon>Devosia</taxon>
    </lineage>
</organism>
<dbReference type="SMART" id="SM00283">
    <property type="entry name" value="MA"/>
    <property type="match status" value="1"/>
</dbReference>
<comment type="similarity">
    <text evidence="2">Belongs to the methyl-accepting chemotaxis (MCP) protein family.</text>
</comment>
<evidence type="ECO:0000256" key="3">
    <source>
        <dbReference type="PROSITE-ProRule" id="PRU00284"/>
    </source>
</evidence>
<keyword evidence="7" id="KW-1185">Reference proteome</keyword>
<dbReference type="EMBL" id="JACYFU010000005">
    <property type="protein sequence ID" value="MBD8067117.1"/>
    <property type="molecule type" value="Genomic_DNA"/>
</dbReference>
<keyword evidence="3" id="KW-0807">Transducer</keyword>
<reference evidence="6" key="1">
    <citation type="submission" date="2020-09" db="EMBL/GenBank/DDBJ databases">
        <title>Genome seq and assembly of Devosia sp.</title>
        <authorList>
            <person name="Chhetri G."/>
        </authorList>
    </citation>
    <scope>NUCLEOTIDE SEQUENCE</scope>
    <source>
        <strain evidence="6">PTR5</strain>
    </source>
</reference>